<name>A0A1M5E5U3_9BACT</name>
<protein>
    <submittedName>
        <fullName evidence="2">Uncharacterized protein</fullName>
    </submittedName>
</protein>
<feature type="transmembrane region" description="Helical" evidence="1">
    <location>
        <begin position="44"/>
        <end position="61"/>
    </location>
</feature>
<keyword evidence="1" id="KW-0472">Membrane</keyword>
<dbReference type="AlphaFoldDB" id="A0A1M5E5U3"/>
<keyword evidence="1" id="KW-1133">Transmembrane helix</keyword>
<dbReference type="RefSeq" id="WP_062185249.1">
    <property type="nucleotide sequence ID" value="NZ_BBXL01000044.1"/>
</dbReference>
<sequence>MKKDLLSAQFLKTGSAWIFLIIGIFLYFIGYFQIDSGTIWKEIVIKMGDILVIGVILGYLTNVAQLAGVFKSDLEQIIYAKEFINKRKDLPIIWENVTKALFKSKFPSISKDLLAIIMNSYLPVNNVSYYNDYEIDIELTWAEKDKNTIITKSNITFDLIAETKDKFQFPLKSWIEVGGLDEADYHVKVDNYIVNGKPANVISVNSEVSNGCHFFQHIIELEGETKYEISKTVEKKYSLEKDFTICFKALFLINKLTVKFSYPDDICACFISRGTVADFKSQTHKNNSFTMKYKELILPNQGYVISLKEKN</sequence>
<evidence type="ECO:0000256" key="1">
    <source>
        <dbReference type="SAM" id="Phobius"/>
    </source>
</evidence>
<dbReference type="OrthoDB" id="1351085at2"/>
<accession>A0A1M5E5U3</accession>
<feature type="transmembrane region" description="Helical" evidence="1">
    <location>
        <begin position="14"/>
        <end position="32"/>
    </location>
</feature>
<dbReference type="Proteomes" id="UP000184480">
    <property type="component" value="Unassembled WGS sequence"/>
</dbReference>
<keyword evidence="1" id="KW-0812">Transmembrane</keyword>
<organism evidence="2 3">
    <name type="scientific">Dysgonomonas macrotermitis</name>
    <dbReference type="NCBI Taxonomy" id="1346286"/>
    <lineage>
        <taxon>Bacteria</taxon>
        <taxon>Pseudomonadati</taxon>
        <taxon>Bacteroidota</taxon>
        <taxon>Bacteroidia</taxon>
        <taxon>Bacteroidales</taxon>
        <taxon>Dysgonomonadaceae</taxon>
        <taxon>Dysgonomonas</taxon>
    </lineage>
</organism>
<evidence type="ECO:0000313" key="3">
    <source>
        <dbReference type="Proteomes" id="UP000184480"/>
    </source>
</evidence>
<dbReference type="EMBL" id="FQUC01000009">
    <property type="protein sequence ID" value="SHF74546.1"/>
    <property type="molecule type" value="Genomic_DNA"/>
</dbReference>
<evidence type="ECO:0000313" key="2">
    <source>
        <dbReference type="EMBL" id="SHF74546.1"/>
    </source>
</evidence>
<reference evidence="3" key="1">
    <citation type="submission" date="2016-11" db="EMBL/GenBank/DDBJ databases">
        <authorList>
            <person name="Varghese N."/>
            <person name="Submissions S."/>
        </authorList>
    </citation>
    <scope>NUCLEOTIDE SEQUENCE [LARGE SCALE GENOMIC DNA]</scope>
    <source>
        <strain evidence="3">DSM 27370</strain>
    </source>
</reference>
<proteinExistence type="predicted"/>
<keyword evidence="3" id="KW-1185">Reference proteome</keyword>
<gene>
    <name evidence="2" type="ORF">SAMN05444362_109156</name>
</gene>